<dbReference type="GO" id="GO:0071111">
    <property type="term" value="F:cyclic-guanylate-specific phosphodiesterase activity"/>
    <property type="evidence" value="ECO:0007669"/>
    <property type="project" value="UniProtKB-EC"/>
</dbReference>
<dbReference type="Gene3D" id="1.10.3210.10">
    <property type="entry name" value="Hypothetical protein af1432"/>
    <property type="match status" value="1"/>
</dbReference>
<dbReference type="SUPFAM" id="SSF55781">
    <property type="entry name" value="GAF domain-like"/>
    <property type="match status" value="1"/>
</dbReference>
<dbReference type="SMART" id="SM00471">
    <property type="entry name" value="HDc"/>
    <property type="match status" value="1"/>
</dbReference>
<dbReference type="InterPro" id="IPR029016">
    <property type="entry name" value="GAF-like_dom_sf"/>
</dbReference>
<organism evidence="2 3">
    <name type="scientific">Blastopirellula retiformator</name>
    <dbReference type="NCBI Taxonomy" id="2527970"/>
    <lineage>
        <taxon>Bacteria</taxon>
        <taxon>Pseudomonadati</taxon>
        <taxon>Planctomycetota</taxon>
        <taxon>Planctomycetia</taxon>
        <taxon>Pirellulales</taxon>
        <taxon>Pirellulaceae</taxon>
        <taxon>Blastopirellula</taxon>
    </lineage>
</organism>
<keyword evidence="3" id="KW-1185">Reference proteome</keyword>
<dbReference type="EMBL" id="SJPF01000005">
    <property type="protein sequence ID" value="TWT30583.1"/>
    <property type="molecule type" value="Genomic_DNA"/>
</dbReference>
<sequence>MPTRVGTLSVSSVRVWGLTMSTLPGAPALPTKTLERHANLHRLELVNRELQNWFGVDFTFWDGETGEMMRAAEMQPPGDDNYLSPMIRTIAAKKKPEIVAEQAGACILAMPMAMDGGLIVATCPFVTGESYDCCEDEEGLARLLGTTSDRATSWWREQNRWTTQSLERMARLQLSKLNVDDEARRLSNEIDKISDSLSSTYEEISLLYGLTQNLRISSSDEQLGDLALNWLLEVLPCEGLAIQFLPTDGDNVSSKGRRETKTLSVGVCPLESEQLSQLVSHLNLGEKGAPFVANQRITAREEWPFPKVRQLIVVPLAEGDNIFGWIMAFNHCENKGFGTVEASLLSSVGAILGIHSGNIELYRQQSEFVTSVVQALTSAIDAKDPYTCGHSDRVARLSVCLARQMGQDTDSLNLLYMAGLLHDVGKIGIDDSVLRKPGRLTDAEYEHIKLHPELGFNILKGLKQIEKVLPVVLHHHEQWDGKGYPHGLKATDTPLLARITAVADAYDAMSSDRPYRKGMPEEKVDAIFREGAGQQWDPAVINAFFAARDELRDILGEERADIRFDVRDWLK</sequence>
<dbReference type="SUPFAM" id="SSF109604">
    <property type="entry name" value="HD-domain/PDEase-like"/>
    <property type="match status" value="1"/>
</dbReference>
<dbReference type="Pfam" id="PF13487">
    <property type="entry name" value="HD_5"/>
    <property type="match status" value="1"/>
</dbReference>
<dbReference type="InterPro" id="IPR037522">
    <property type="entry name" value="HD_GYP_dom"/>
</dbReference>
<dbReference type="Gene3D" id="3.30.450.40">
    <property type="match status" value="1"/>
</dbReference>
<gene>
    <name evidence="2" type="primary">rpfG_3</name>
    <name evidence="2" type="ORF">Enr8_41040</name>
</gene>
<dbReference type="AlphaFoldDB" id="A0A5C5UY71"/>
<evidence type="ECO:0000259" key="1">
    <source>
        <dbReference type="PROSITE" id="PS51832"/>
    </source>
</evidence>
<feature type="domain" description="HD-GYP" evidence="1">
    <location>
        <begin position="365"/>
        <end position="560"/>
    </location>
</feature>
<dbReference type="InterPro" id="IPR003607">
    <property type="entry name" value="HD/PDEase_dom"/>
</dbReference>
<dbReference type="CDD" id="cd00077">
    <property type="entry name" value="HDc"/>
    <property type="match status" value="1"/>
</dbReference>
<dbReference type="PANTHER" id="PTHR43155:SF2">
    <property type="entry name" value="CYCLIC DI-GMP PHOSPHODIESTERASE PA4108"/>
    <property type="match status" value="1"/>
</dbReference>
<reference evidence="2 3" key="1">
    <citation type="submission" date="2019-02" db="EMBL/GenBank/DDBJ databases">
        <title>Deep-cultivation of Planctomycetes and their phenomic and genomic characterization uncovers novel biology.</title>
        <authorList>
            <person name="Wiegand S."/>
            <person name="Jogler M."/>
            <person name="Boedeker C."/>
            <person name="Pinto D."/>
            <person name="Vollmers J."/>
            <person name="Rivas-Marin E."/>
            <person name="Kohn T."/>
            <person name="Peeters S.H."/>
            <person name="Heuer A."/>
            <person name="Rast P."/>
            <person name="Oberbeckmann S."/>
            <person name="Bunk B."/>
            <person name="Jeske O."/>
            <person name="Meyerdierks A."/>
            <person name="Storesund J.E."/>
            <person name="Kallscheuer N."/>
            <person name="Luecker S."/>
            <person name="Lage O.M."/>
            <person name="Pohl T."/>
            <person name="Merkel B.J."/>
            <person name="Hornburger P."/>
            <person name="Mueller R.-W."/>
            <person name="Bruemmer F."/>
            <person name="Labrenz M."/>
            <person name="Spormann A.M."/>
            <person name="Op Den Camp H."/>
            <person name="Overmann J."/>
            <person name="Amann R."/>
            <person name="Jetten M.S.M."/>
            <person name="Mascher T."/>
            <person name="Medema M.H."/>
            <person name="Devos D.P."/>
            <person name="Kaster A.-K."/>
            <person name="Ovreas L."/>
            <person name="Rohde M."/>
            <person name="Galperin M.Y."/>
            <person name="Jogler C."/>
        </authorList>
    </citation>
    <scope>NUCLEOTIDE SEQUENCE [LARGE SCALE GENOMIC DNA]</scope>
    <source>
        <strain evidence="2 3">Enr8</strain>
    </source>
</reference>
<comment type="caution">
    <text evidence="2">The sequence shown here is derived from an EMBL/GenBank/DDBJ whole genome shotgun (WGS) entry which is preliminary data.</text>
</comment>
<evidence type="ECO:0000313" key="3">
    <source>
        <dbReference type="Proteomes" id="UP000318878"/>
    </source>
</evidence>
<dbReference type="Proteomes" id="UP000318878">
    <property type="component" value="Unassembled WGS sequence"/>
</dbReference>
<dbReference type="EC" id="3.1.4.52" evidence="2"/>
<dbReference type="PROSITE" id="PS51832">
    <property type="entry name" value="HD_GYP"/>
    <property type="match status" value="1"/>
</dbReference>
<name>A0A5C5UY71_9BACT</name>
<evidence type="ECO:0000313" key="2">
    <source>
        <dbReference type="EMBL" id="TWT30583.1"/>
    </source>
</evidence>
<accession>A0A5C5UY71</accession>
<protein>
    <submittedName>
        <fullName evidence="2">Cyclic di-GMP phosphodiesterase response regulator RpfG</fullName>
        <ecNumber evidence="2">3.1.4.52</ecNumber>
    </submittedName>
</protein>
<proteinExistence type="predicted"/>
<dbReference type="PANTHER" id="PTHR43155">
    <property type="entry name" value="CYCLIC DI-GMP PHOSPHODIESTERASE PA4108-RELATED"/>
    <property type="match status" value="1"/>
</dbReference>
<keyword evidence="2" id="KW-0378">Hydrolase</keyword>